<sequence length="915" mass="98685">ASQNKDDIYRLVFICAASVLLTTACRFTRAALSQLWPTQDDHRAVRPDPIMREECSAGTLRWVLPGVLLGTCILTLINSTVLLLLLLPRMADLSARLDHTDSRLLELRTAAGISPSDGTPGGQLRALLGQGGQEQRSRGKRSHSGQQGQHAHGHWPADQDAMMMVTYSMIPTKVFSDLCNSSRGICLTGPPGLPGPAGRDGAPGLPGQKGDAGEQGRRGRRGPPGERGERGEKGERGEPGSPSRKGNFSNEVFLEGPPGPIGPPGLPGPPGPPGPPGSPTNQTSSEEEVLLSQSGAWPIPTFSEAGLQTEAIRKVPEEFPLKETGTSVSPGPGTMQGPGTSTPKDATATSAGTASSKDATATSAGTMTSKDATTTPAEENLSIVPVRAASIPLSHTVTDEALIQTQETPLQKPDLLTTDPRPQTASDTLEEMPTVQSVGPSPTPVEEALKGTSMEKVSETPVDSADLSSTAGPEKDSGTRTGFQTTQQADEATAVDISAVNRNDGFQETVRESPVEMPLLKTAPPTDGPGNDVTEAVFPPLKEIPSASPGGLLPQMVVEFFHNMLENAGWSTDTRGEKIVRGDSTSETPAILFSGSTQGSPTQAETETIRPTPQRNIRPTPQQDTGLSTAFPRDEIQTDKPVLFGGAKKKTKKGTECVIKVISCQTNVSATQNTYGSLLVDAAQRGDARLWVAEHFSGRMLEEYESMEHFSRRIHSRVFDVRKFYQGCGHVVHNGSLYFHIAGIHRTARFDLRTRKLQTLAMEGALFHELSYLFHNSKTYFKFAVDEVGLWLIFASSVDDTIMVSRIEQQWFSALTPINTSYSRHLAGNAFIAHGVLYMTDPEDRGITFAFDLLERKPIRVQLVLRPAGGVLAMLSYSPRHKSLYMWDNSTVKTCSVRFSSEQCIRSWPLRGLIR</sequence>
<feature type="compositionally biased region" description="Polar residues" evidence="4">
    <location>
        <begin position="367"/>
        <end position="377"/>
    </location>
</feature>
<keyword evidence="5" id="KW-1133">Transmembrane helix</keyword>
<comment type="caution">
    <text evidence="3">Lacks conserved residue(s) required for the propagation of feature annotation.</text>
</comment>
<keyword evidence="5" id="KW-0472">Membrane</keyword>
<feature type="compositionally biased region" description="Low complexity" evidence="4">
    <location>
        <begin position="196"/>
        <end position="206"/>
    </location>
</feature>
<keyword evidence="8" id="KW-1185">Reference proteome</keyword>
<dbReference type="Pfam" id="PF01391">
    <property type="entry name" value="Collagen"/>
    <property type="match status" value="1"/>
</dbReference>
<reference evidence="7" key="1">
    <citation type="submission" date="2020-10" db="EMBL/GenBank/DDBJ databases">
        <title>Chromosome-scale genome assembly of the Allis shad, Alosa alosa.</title>
        <authorList>
            <person name="Margot Z."/>
            <person name="Christophe K."/>
            <person name="Cabau C."/>
            <person name="Louis A."/>
            <person name="Berthelot C."/>
            <person name="Parey E."/>
            <person name="Roest Crollius H."/>
            <person name="Montfort J."/>
            <person name="Robinson-Rechavi M."/>
            <person name="Bucao C."/>
            <person name="Bouchez O."/>
            <person name="Gislard M."/>
            <person name="Lluch J."/>
            <person name="Milhes M."/>
            <person name="Lampietro C."/>
            <person name="Lopez Roques C."/>
            <person name="Donnadieu C."/>
            <person name="Braasch I."/>
            <person name="Desvignes T."/>
            <person name="Postlethwait J."/>
            <person name="Bobe J."/>
            <person name="Guiguen Y."/>
        </authorList>
    </citation>
    <scope>NUCLEOTIDE SEQUENCE</scope>
    <source>
        <strain evidence="7">M-15738</strain>
        <tissue evidence="7">Blood</tissue>
    </source>
</reference>
<evidence type="ECO:0000256" key="2">
    <source>
        <dbReference type="ARBA" id="ARBA00022525"/>
    </source>
</evidence>
<feature type="region of interest" description="Disordered" evidence="4">
    <location>
        <begin position="402"/>
        <end position="489"/>
    </location>
</feature>
<dbReference type="EMBL" id="JADWDJ010000011">
    <property type="protein sequence ID" value="KAG5273685.1"/>
    <property type="molecule type" value="Genomic_DNA"/>
</dbReference>
<name>A0AAV6GFV7_9TELE</name>
<comment type="caution">
    <text evidence="7">The sequence shown here is derived from an EMBL/GenBank/DDBJ whole genome shotgun (WGS) entry which is preliminary data.</text>
</comment>
<evidence type="ECO:0000313" key="7">
    <source>
        <dbReference type="EMBL" id="KAG5273685.1"/>
    </source>
</evidence>
<dbReference type="GO" id="GO:0009986">
    <property type="term" value="C:cell surface"/>
    <property type="evidence" value="ECO:0007669"/>
    <property type="project" value="TreeGrafter"/>
</dbReference>
<evidence type="ECO:0000256" key="1">
    <source>
        <dbReference type="ARBA" id="ARBA00004613"/>
    </source>
</evidence>
<protein>
    <recommendedName>
        <fullName evidence="6">Olfactomedin-like domain-containing protein</fullName>
    </recommendedName>
</protein>
<feature type="compositionally biased region" description="Low complexity" evidence="4">
    <location>
        <begin position="344"/>
        <end position="366"/>
    </location>
</feature>
<feature type="non-terminal residue" evidence="7">
    <location>
        <position position="1"/>
    </location>
</feature>
<dbReference type="AlphaFoldDB" id="A0AAV6GFV7"/>
<dbReference type="GO" id="GO:0007165">
    <property type="term" value="P:signal transduction"/>
    <property type="evidence" value="ECO:0007669"/>
    <property type="project" value="TreeGrafter"/>
</dbReference>
<organism evidence="7 8">
    <name type="scientific">Alosa alosa</name>
    <name type="common">allis shad</name>
    <dbReference type="NCBI Taxonomy" id="278164"/>
    <lineage>
        <taxon>Eukaryota</taxon>
        <taxon>Metazoa</taxon>
        <taxon>Chordata</taxon>
        <taxon>Craniata</taxon>
        <taxon>Vertebrata</taxon>
        <taxon>Euteleostomi</taxon>
        <taxon>Actinopterygii</taxon>
        <taxon>Neopterygii</taxon>
        <taxon>Teleostei</taxon>
        <taxon>Clupei</taxon>
        <taxon>Clupeiformes</taxon>
        <taxon>Clupeoidei</taxon>
        <taxon>Clupeidae</taxon>
        <taxon>Alosa</taxon>
    </lineage>
</organism>
<evidence type="ECO:0000256" key="3">
    <source>
        <dbReference type="PROSITE-ProRule" id="PRU00446"/>
    </source>
</evidence>
<dbReference type="SMART" id="SM00284">
    <property type="entry name" value="OLF"/>
    <property type="match status" value="1"/>
</dbReference>
<evidence type="ECO:0000256" key="4">
    <source>
        <dbReference type="SAM" id="MobiDB-lite"/>
    </source>
</evidence>
<dbReference type="Pfam" id="PF02191">
    <property type="entry name" value="OLF"/>
    <property type="match status" value="1"/>
</dbReference>
<keyword evidence="2" id="KW-0964">Secreted</keyword>
<comment type="subcellular location">
    <subcellularLocation>
        <location evidence="1">Secreted</location>
    </subcellularLocation>
</comment>
<evidence type="ECO:0000313" key="8">
    <source>
        <dbReference type="Proteomes" id="UP000823561"/>
    </source>
</evidence>
<feature type="compositionally biased region" description="Basic and acidic residues" evidence="4">
    <location>
        <begin position="211"/>
        <end position="238"/>
    </location>
</feature>
<proteinExistence type="predicted"/>
<feature type="region of interest" description="Disordered" evidence="4">
    <location>
        <begin position="112"/>
        <end position="156"/>
    </location>
</feature>
<feature type="region of interest" description="Disordered" evidence="4">
    <location>
        <begin position="588"/>
        <end position="628"/>
    </location>
</feature>
<evidence type="ECO:0000259" key="6">
    <source>
        <dbReference type="PROSITE" id="PS51132"/>
    </source>
</evidence>
<feature type="region of interest" description="Disordered" evidence="4">
    <location>
        <begin position="317"/>
        <end position="381"/>
    </location>
</feature>
<dbReference type="PANTHER" id="PTHR23192:SF85">
    <property type="entry name" value="GLIOMEDIN"/>
    <property type="match status" value="1"/>
</dbReference>
<feature type="compositionally biased region" description="Pro residues" evidence="4">
    <location>
        <begin position="257"/>
        <end position="278"/>
    </location>
</feature>
<dbReference type="PROSITE" id="PS51132">
    <property type="entry name" value="OLF"/>
    <property type="match status" value="1"/>
</dbReference>
<dbReference type="PANTHER" id="PTHR23192">
    <property type="entry name" value="OLFACTOMEDIN-RELATED"/>
    <property type="match status" value="1"/>
</dbReference>
<gene>
    <name evidence="7" type="ORF">AALO_G00154320</name>
</gene>
<feature type="transmembrane region" description="Helical" evidence="5">
    <location>
        <begin position="62"/>
        <end position="87"/>
    </location>
</feature>
<feature type="compositionally biased region" description="Polar residues" evidence="4">
    <location>
        <begin position="479"/>
        <end position="489"/>
    </location>
</feature>
<keyword evidence="5" id="KW-0812">Transmembrane</keyword>
<dbReference type="SUPFAM" id="SSF63825">
    <property type="entry name" value="YWTD domain"/>
    <property type="match status" value="1"/>
</dbReference>
<feature type="domain" description="Olfactomedin-like" evidence="6">
    <location>
        <begin position="656"/>
        <end position="901"/>
    </location>
</feature>
<dbReference type="InterPro" id="IPR003112">
    <property type="entry name" value="Olfac-like_dom"/>
</dbReference>
<dbReference type="InterPro" id="IPR050605">
    <property type="entry name" value="Olfactomedin-like_domain"/>
</dbReference>
<dbReference type="GO" id="GO:0005615">
    <property type="term" value="C:extracellular space"/>
    <property type="evidence" value="ECO:0007669"/>
    <property type="project" value="TreeGrafter"/>
</dbReference>
<accession>A0AAV6GFV7</accession>
<dbReference type="InterPro" id="IPR008160">
    <property type="entry name" value="Collagen"/>
</dbReference>
<feature type="region of interest" description="Disordered" evidence="4">
    <location>
        <begin position="190"/>
        <end position="292"/>
    </location>
</feature>
<dbReference type="Gene3D" id="1.20.5.320">
    <property type="entry name" value="6-Phosphogluconate Dehydrogenase, domain 3"/>
    <property type="match status" value="1"/>
</dbReference>
<evidence type="ECO:0000256" key="5">
    <source>
        <dbReference type="SAM" id="Phobius"/>
    </source>
</evidence>
<dbReference type="Proteomes" id="UP000823561">
    <property type="component" value="Chromosome 11"/>
</dbReference>